<evidence type="ECO:0000313" key="2">
    <source>
        <dbReference type="EMBL" id="MCI3240237.1"/>
    </source>
</evidence>
<accession>A0ABS9XH51</accession>
<dbReference type="RefSeq" id="WP_242709306.1">
    <property type="nucleotide sequence ID" value="NZ_JALDAX010000003.1"/>
</dbReference>
<reference evidence="2" key="1">
    <citation type="submission" date="2022-03" db="EMBL/GenBank/DDBJ databases">
        <title>Streptomyces 7R015 and 7R016 isolated from Barleria lupulina in Thailand.</title>
        <authorList>
            <person name="Kanchanasin P."/>
            <person name="Phongsopitanun W."/>
            <person name="Tanasupawat S."/>
        </authorList>
    </citation>
    <scope>NUCLEOTIDE SEQUENCE</scope>
    <source>
        <strain evidence="2">7R016</strain>
    </source>
</reference>
<dbReference type="NCBIfam" id="NF038082">
    <property type="entry name" value="phiSA1p31"/>
    <property type="match status" value="1"/>
</dbReference>
<comment type="caution">
    <text evidence="2">The sequence shown here is derived from an EMBL/GenBank/DDBJ whole genome shotgun (WGS) entry which is preliminary data.</text>
</comment>
<evidence type="ECO:0000256" key="1">
    <source>
        <dbReference type="SAM" id="MobiDB-lite"/>
    </source>
</evidence>
<gene>
    <name evidence="2" type="ORF">MQN93_10935</name>
</gene>
<protein>
    <submittedName>
        <fullName evidence="2">BN159_2729 family protein</fullName>
    </submittedName>
</protein>
<dbReference type="Proteomes" id="UP001165270">
    <property type="component" value="Unassembled WGS sequence"/>
</dbReference>
<dbReference type="NCBIfam" id="NF038081">
    <property type="entry name" value="BN159_2729_fam"/>
    <property type="match status" value="1"/>
</dbReference>
<proteinExistence type="predicted"/>
<dbReference type="EMBL" id="JALDAX010000003">
    <property type="protein sequence ID" value="MCI3240237.1"/>
    <property type="molecule type" value="Genomic_DNA"/>
</dbReference>
<sequence length="281" mass="30607">MNKNFPHALKVVRQAIASSGHHDLAAAIVHGLNSAGLLVDPERSYGMLLTRAPAGGWAKAVDDTVTPTEGPREHQAHVEPPAAGPAPETQRTELEQQAAAWDEACGRARQVAAQIRRHIGEHRSFQNVQLDGDRVLVALHIVDQGEWVQWRRYFGITHDKETALPYMVAGDGYRDGIRVSVVAYDLPEARKHALSIAKEPFEFEGVVYDLALPQQDGDGDEWFYQGVRTADGMPLLSLDGRPERCSLANIVRMRGPLTPVPNAPTPQAAPVTTGAEGGERA</sequence>
<keyword evidence="3" id="KW-1185">Reference proteome</keyword>
<evidence type="ECO:0000313" key="3">
    <source>
        <dbReference type="Proteomes" id="UP001165270"/>
    </source>
</evidence>
<feature type="region of interest" description="Disordered" evidence="1">
    <location>
        <begin position="62"/>
        <end position="96"/>
    </location>
</feature>
<organism evidence="2 3">
    <name type="scientific">Streptomyces spinosisporus</name>
    <dbReference type="NCBI Taxonomy" id="2927582"/>
    <lineage>
        <taxon>Bacteria</taxon>
        <taxon>Bacillati</taxon>
        <taxon>Actinomycetota</taxon>
        <taxon>Actinomycetes</taxon>
        <taxon>Kitasatosporales</taxon>
        <taxon>Streptomycetaceae</taxon>
        <taxon>Streptomyces</taxon>
    </lineage>
</organism>
<feature type="region of interest" description="Disordered" evidence="1">
    <location>
        <begin position="257"/>
        <end position="281"/>
    </location>
</feature>
<name>A0ABS9XH51_9ACTN</name>